<dbReference type="EMBL" id="JAJLJH010000010">
    <property type="protein sequence ID" value="MCK9688814.1"/>
    <property type="molecule type" value="Genomic_DNA"/>
</dbReference>
<reference evidence="2" key="1">
    <citation type="submission" date="2021-11" db="EMBL/GenBank/DDBJ databases">
        <title>BS-T2-15 a new species belonging to the Comamonadaceae family isolated from the soil of a French oak forest.</title>
        <authorList>
            <person name="Mieszkin S."/>
            <person name="Alain K."/>
        </authorList>
    </citation>
    <scope>NUCLEOTIDE SEQUENCE</scope>
    <source>
        <strain evidence="2">BS-T2-15</strain>
    </source>
</reference>
<keyword evidence="1" id="KW-0812">Transmembrane</keyword>
<keyword evidence="1" id="KW-0472">Membrane</keyword>
<protein>
    <submittedName>
        <fullName evidence="2">Uncharacterized protein</fullName>
    </submittedName>
</protein>
<accession>A0A9X1YM12</accession>
<proteinExistence type="predicted"/>
<dbReference type="RefSeq" id="WP_275684857.1">
    <property type="nucleotide sequence ID" value="NZ_JAJLJH010000010.1"/>
</dbReference>
<evidence type="ECO:0000313" key="2">
    <source>
        <dbReference type="EMBL" id="MCK9688814.1"/>
    </source>
</evidence>
<gene>
    <name evidence="2" type="ORF">LPC04_24130</name>
</gene>
<keyword evidence="1" id="KW-1133">Transmembrane helix</keyword>
<evidence type="ECO:0000313" key="3">
    <source>
        <dbReference type="Proteomes" id="UP001139353"/>
    </source>
</evidence>
<sequence>MRRSSPAARRTALAVGIAALLAAGWWWLHAPAIEHRAVATPPEIDIDPPAMRARREAALALATMPDDPWTFAESLAASAPAAPVKEDCGIAGRPQFTVADGPARTPVQTSGASSRYAAAQARVDAALRASADPLDRAVADLVNVGDMRDESGRNEAFVQQAAVSTDPRLYALAWRMCYSRPSTAPSCGAIGLDRWIQIDADNGVPWLTKLGEAQARGDAAAARTAMSRLASATRFDIYLQAAAGAVAGRAARDDPDLAAVNDLAFKATTVEAGLPLPPFQPLMQACRDRAGGNVDLAQTCRTISDTLFAHSDNLLSQSIGGAVLLQATGDASRRDYIRTERAVARARWSPATGFSECRAMRDSLNALVRTAKVGEVEAMRERARQFVTP</sequence>
<dbReference type="Proteomes" id="UP001139353">
    <property type="component" value="Unassembled WGS sequence"/>
</dbReference>
<organism evidence="2 3">
    <name type="scientific">Scleromatobacter humisilvae</name>
    <dbReference type="NCBI Taxonomy" id="2897159"/>
    <lineage>
        <taxon>Bacteria</taxon>
        <taxon>Pseudomonadati</taxon>
        <taxon>Pseudomonadota</taxon>
        <taxon>Betaproteobacteria</taxon>
        <taxon>Burkholderiales</taxon>
        <taxon>Sphaerotilaceae</taxon>
        <taxon>Scleromatobacter</taxon>
    </lineage>
</organism>
<evidence type="ECO:0000256" key="1">
    <source>
        <dbReference type="SAM" id="Phobius"/>
    </source>
</evidence>
<comment type="caution">
    <text evidence="2">The sequence shown here is derived from an EMBL/GenBank/DDBJ whole genome shotgun (WGS) entry which is preliminary data.</text>
</comment>
<keyword evidence="3" id="KW-1185">Reference proteome</keyword>
<dbReference type="AlphaFoldDB" id="A0A9X1YM12"/>
<name>A0A9X1YM12_9BURK</name>
<feature type="transmembrane region" description="Helical" evidence="1">
    <location>
        <begin position="12"/>
        <end position="28"/>
    </location>
</feature>